<feature type="domain" description="CW-type" evidence="5">
    <location>
        <begin position="13"/>
        <end position="79"/>
    </location>
</feature>
<evidence type="ECO:0000313" key="7">
    <source>
        <dbReference type="Proteomes" id="UP000324897"/>
    </source>
</evidence>
<proteinExistence type="predicted"/>
<accession>A0A5J9UMS0</accession>
<name>A0A5J9UMS0_9POAL</name>
<feature type="transmembrane region" description="Helical" evidence="4">
    <location>
        <begin position="15"/>
        <end position="34"/>
    </location>
</feature>
<evidence type="ECO:0000256" key="2">
    <source>
        <dbReference type="ARBA" id="ARBA00022771"/>
    </source>
</evidence>
<sequence length="114" mass="13191">MPASLHSSSPSEVRLISVFMLLNLLPRCLWANCYKWRVIPRKEKYEELRDCICQEHFVCQRANEWSRVLSCDDTEDMPPNGCMVWAIDLPNIAKPPPSWDREARPRVLPATAGH</sequence>
<dbReference type="GO" id="GO:0008270">
    <property type="term" value="F:zinc ion binding"/>
    <property type="evidence" value="ECO:0007669"/>
    <property type="project" value="UniProtKB-KW"/>
</dbReference>
<protein>
    <recommendedName>
        <fullName evidence="5">CW-type domain-containing protein</fullName>
    </recommendedName>
</protein>
<evidence type="ECO:0000256" key="1">
    <source>
        <dbReference type="ARBA" id="ARBA00022723"/>
    </source>
</evidence>
<keyword evidence="2" id="KW-0863">Zinc-finger</keyword>
<dbReference type="PROSITE" id="PS51050">
    <property type="entry name" value="ZF_CW"/>
    <property type="match status" value="1"/>
</dbReference>
<keyword evidence="7" id="KW-1185">Reference proteome</keyword>
<feature type="non-terminal residue" evidence="6">
    <location>
        <position position="1"/>
    </location>
</feature>
<evidence type="ECO:0000259" key="5">
    <source>
        <dbReference type="PROSITE" id="PS51050"/>
    </source>
</evidence>
<keyword evidence="4" id="KW-0812">Transmembrane</keyword>
<evidence type="ECO:0000256" key="3">
    <source>
        <dbReference type="ARBA" id="ARBA00022833"/>
    </source>
</evidence>
<keyword evidence="1" id="KW-0479">Metal-binding</keyword>
<evidence type="ECO:0000313" key="6">
    <source>
        <dbReference type="EMBL" id="TVU24551.1"/>
    </source>
</evidence>
<dbReference type="PANTHER" id="PTHR12396">
    <property type="entry name" value="METHYL-CPG BINDING PROTEIN, MBD"/>
    <property type="match status" value="1"/>
</dbReference>
<dbReference type="GO" id="GO:0005634">
    <property type="term" value="C:nucleus"/>
    <property type="evidence" value="ECO:0007669"/>
    <property type="project" value="UniProtKB-ARBA"/>
</dbReference>
<dbReference type="OrthoDB" id="10072024at2759"/>
<comment type="caution">
    <text evidence="6">The sequence shown here is derived from an EMBL/GenBank/DDBJ whole genome shotgun (WGS) entry which is preliminary data.</text>
</comment>
<keyword evidence="3" id="KW-0862">Zinc</keyword>
<dbReference type="AlphaFoldDB" id="A0A5J9UMS0"/>
<dbReference type="PANTHER" id="PTHR12396:SF45">
    <property type="entry name" value="OS06G0702100 PROTEIN"/>
    <property type="match status" value="1"/>
</dbReference>
<dbReference type="Gramene" id="TVU24551">
    <property type="protein sequence ID" value="TVU24551"/>
    <property type="gene ID" value="EJB05_26995"/>
</dbReference>
<gene>
    <name evidence="6" type="ORF">EJB05_26995</name>
</gene>
<organism evidence="6 7">
    <name type="scientific">Eragrostis curvula</name>
    <name type="common">weeping love grass</name>
    <dbReference type="NCBI Taxonomy" id="38414"/>
    <lineage>
        <taxon>Eukaryota</taxon>
        <taxon>Viridiplantae</taxon>
        <taxon>Streptophyta</taxon>
        <taxon>Embryophyta</taxon>
        <taxon>Tracheophyta</taxon>
        <taxon>Spermatophyta</taxon>
        <taxon>Magnoliopsida</taxon>
        <taxon>Liliopsida</taxon>
        <taxon>Poales</taxon>
        <taxon>Poaceae</taxon>
        <taxon>PACMAD clade</taxon>
        <taxon>Chloridoideae</taxon>
        <taxon>Eragrostideae</taxon>
        <taxon>Eragrostidinae</taxon>
        <taxon>Eragrostis</taxon>
    </lineage>
</organism>
<keyword evidence="4" id="KW-0472">Membrane</keyword>
<evidence type="ECO:0000256" key="4">
    <source>
        <dbReference type="SAM" id="Phobius"/>
    </source>
</evidence>
<reference evidence="6 7" key="1">
    <citation type="journal article" date="2019" name="Sci. Rep.">
        <title>A high-quality genome of Eragrostis curvula grass provides insights into Poaceae evolution and supports new strategies to enhance forage quality.</title>
        <authorList>
            <person name="Carballo J."/>
            <person name="Santos B.A.C.M."/>
            <person name="Zappacosta D."/>
            <person name="Garbus I."/>
            <person name="Selva J.P."/>
            <person name="Gallo C.A."/>
            <person name="Diaz A."/>
            <person name="Albertini E."/>
            <person name="Caccamo M."/>
            <person name="Echenique V."/>
        </authorList>
    </citation>
    <scope>NUCLEOTIDE SEQUENCE [LARGE SCALE GENOMIC DNA]</scope>
    <source>
        <strain evidence="7">cv. Victoria</strain>
        <tissue evidence="6">Leaf</tissue>
    </source>
</reference>
<keyword evidence="4" id="KW-1133">Transmembrane helix</keyword>
<dbReference type="EMBL" id="RWGY01000013">
    <property type="protein sequence ID" value="TVU24551.1"/>
    <property type="molecule type" value="Genomic_DNA"/>
</dbReference>
<dbReference type="InterPro" id="IPR011124">
    <property type="entry name" value="Znf_CW"/>
</dbReference>
<dbReference type="Proteomes" id="UP000324897">
    <property type="component" value="Chromosome 2"/>
</dbReference>